<comment type="caution">
    <text evidence="4">The sequence shown here is derived from an EMBL/GenBank/DDBJ whole genome shotgun (WGS) entry which is preliminary data.</text>
</comment>
<dbReference type="RefSeq" id="WP_160053982.1">
    <property type="nucleotide sequence ID" value="NZ_BMQX01000015.1"/>
</dbReference>
<dbReference type="Proteomes" id="UP000619118">
    <property type="component" value="Unassembled WGS sequence"/>
</dbReference>
<feature type="domain" description="HTH tetR-type" evidence="3">
    <location>
        <begin position="18"/>
        <end position="78"/>
    </location>
</feature>
<evidence type="ECO:0000256" key="2">
    <source>
        <dbReference type="PROSITE-ProRule" id="PRU00335"/>
    </source>
</evidence>
<keyword evidence="5" id="KW-1185">Reference proteome</keyword>
<organism evidence="4 5">
    <name type="scientific">Shewanella litoralis</name>
    <dbReference type="NCBI Taxonomy" id="2282700"/>
    <lineage>
        <taxon>Bacteria</taxon>
        <taxon>Pseudomonadati</taxon>
        <taxon>Pseudomonadota</taxon>
        <taxon>Gammaproteobacteria</taxon>
        <taxon>Alteromonadales</taxon>
        <taxon>Shewanellaceae</taxon>
        <taxon>Shewanella</taxon>
    </lineage>
</organism>
<gene>
    <name evidence="4" type="ORF">GCM10009411_22270</name>
</gene>
<dbReference type="InterPro" id="IPR001647">
    <property type="entry name" value="HTH_TetR"/>
</dbReference>
<sequence>MTQTSNARGNATRQANKALRKERLLSIAREIISNNGFEAFTINELASKAQLSIPTVHNLLGKKSDIFEQLVVEMVAKVEVALAQPNVHDPIVATEAFIDSLLDLFTANEAFYKAAFVAGERTQFFDHELPNGIFNKSLAIATQVCVDAKNNGFLKGQVDVAWLAKQLFGCQRLARHDWVNGYISLAEYRVQVLIGAFITLAADATPSFQERLYEIIKSLTDTPL</sequence>
<dbReference type="SUPFAM" id="SSF46689">
    <property type="entry name" value="Homeodomain-like"/>
    <property type="match status" value="1"/>
</dbReference>
<protein>
    <recommendedName>
        <fullName evidence="3">HTH tetR-type domain-containing protein</fullName>
    </recommendedName>
</protein>
<evidence type="ECO:0000313" key="5">
    <source>
        <dbReference type="Proteomes" id="UP000619118"/>
    </source>
</evidence>
<dbReference type="PROSITE" id="PS50977">
    <property type="entry name" value="HTH_TETR_2"/>
    <property type="match status" value="1"/>
</dbReference>
<dbReference type="InterPro" id="IPR009057">
    <property type="entry name" value="Homeodomain-like_sf"/>
</dbReference>
<keyword evidence="1 2" id="KW-0238">DNA-binding</keyword>
<dbReference type="EMBL" id="BMQX01000015">
    <property type="protein sequence ID" value="GGQ21722.1"/>
    <property type="molecule type" value="Genomic_DNA"/>
</dbReference>
<evidence type="ECO:0000259" key="3">
    <source>
        <dbReference type="PROSITE" id="PS50977"/>
    </source>
</evidence>
<evidence type="ECO:0000313" key="4">
    <source>
        <dbReference type="EMBL" id="GGQ21722.1"/>
    </source>
</evidence>
<feature type="DNA-binding region" description="H-T-H motif" evidence="2">
    <location>
        <begin position="41"/>
        <end position="60"/>
    </location>
</feature>
<evidence type="ECO:0000256" key="1">
    <source>
        <dbReference type="ARBA" id="ARBA00023125"/>
    </source>
</evidence>
<dbReference type="Pfam" id="PF00440">
    <property type="entry name" value="TetR_N"/>
    <property type="match status" value="1"/>
</dbReference>
<proteinExistence type="predicted"/>
<name>A0ABQ2RC84_9GAMM</name>
<accession>A0ABQ2RC84</accession>
<reference evidence="5" key="1">
    <citation type="journal article" date="2019" name="Int. J. Syst. Evol. Microbiol.">
        <title>The Global Catalogue of Microorganisms (GCM) 10K type strain sequencing project: providing services to taxonomists for standard genome sequencing and annotation.</title>
        <authorList>
            <consortium name="The Broad Institute Genomics Platform"/>
            <consortium name="The Broad Institute Genome Sequencing Center for Infectious Disease"/>
            <person name="Wu L."/>
            <person name="Ma J."/>
        </authorList>
    </citation>
    <scope>NUCLEOTIDE SEQUENCE [LARGE SCALE GENOMIC DNA]</scope>
    <source>
        <strain evidence="5">JCM 32306</strain>
    </source>
</reference>
<dbReference type="Gene3D" id="1.10.357.10">
    <property type="entry name" value="Tetracycline Repressor, domain 2"/>
    <property type="match status" value="1"/>
</dbReference>